<proteinExistence type="predicted"/>
<evidence type="ECO:0000259" key="3">
    <source>
        <dbReference type="Pfam" id="PF00085"/>
    </source>
</evidence>
<feature type="compositionally biased region" description="Basic and acidic residues" evidence="1">
    <location>
        <begin position="853"/>
        <end position="867"/>
    </location>
</feature>
<evidence type="ECO:0000256" key="1">
    <source>
        <dbReference type="SAM" id="MobiDB-lite"/>
    </source>
</evidence>
<feature type="region of interest" description="Disordered" evidence="1">
    <location>
        <begin position="370"/>
        <end position="403"/>
    </location>
</feature>
<feature type="region of interest" description="Disordered" evidence="1">
    <location>
        <begin position="712"/>
        <end position="733"/>
    </location>
</feature>
<feature type="compositionally biased region" description="Basic and acidic residues" evidence="1">
    <location>
        <begin position="929"/>
        <end position="938"/>
    </location>
</feature>
<feature type="domain" description="Thioredoxin" evidence="3">
    <location>
        <begin position="90"/>
        <end position="181"/>
    </location>
</feature>
<keyword evidence="5" id="KW-1185">Reference proteome</keyword>
<dbReference type="EMBL" id="OV696694">
    <property type="protein sequence ID" value="CAH1274416.1"/>
    <property type="molecule type" value="Genomic_DNA"/>
</dbReference>
<dbReference type="PROSITE" id="PS00194">
    <property type="entry name" value="THIOREDOXIN_1"/>
    <property type="match status" value="1"/>
</dbReference>
<dbReference type="CDD" id="cd02995">
    <property type="entry name" value="PDI_a_PDI_a'_C"/>
    <property type="match status" value="1"/>
</dbReference>
<dbReference type="InterPro" id="IPR036249">
    <property type="entry name" value="Thioredoxin-like_sf"/>
</dbReference>
<keyword evidence="2" id="KW-0812">Transmembrane</keyword>
<dbReference type="SUPFAM" id="SSF52833">
    <property type="entry name" value="Thioredoxin-like"/>
    <property type="match status" value="2"/>
</dbReference>
<feature type="compositionally biased region" description="Basic and acidic residues" evidence="1">
    <location>
        <begin position="956"/>
        <end position="966"/>
    </location>
</feature>
<dbReference type="InterPro" id="IPR052792">
    <property type="entry name" value="Thioredoxin_dom-contain_11"/>
</dbReference>
<reference evidence="4" key="1">
    <citation type="submission" date="2022-01" db="EMBL/GenBank/DDBJ databases">
        <authorList>
            <person name="Braso-Vives M."/>
        </authorList>
    </citation>
    <scope>NUCLEOTIDE SEQUENCE</scope>
</reference>
<dbReference type="AlphaFoldDB" id="A0A8K0AF80"/>
<feature type="transmembrane region" description="Helical" evidence="2">
    <location>
        <begin position="33"/>
        <end position="55"/>
    </location>
</feature>
<dbReference type="Gene3D" id="3.40.30.10">
    <property type="entry name" value="Glutaredoxin"/>
    <property type="match status" value="4"/>
</dbReference>
<dbReference type="Pfam" id="PF00085">
    <property type="entry name" value="Thioredoxin"/>
    <property type="match status" value="2"/>
</dbReference>
<dbReference type="PANTHER" id="PTHR46497:SF1">
    <property type="entry name" value="THIOREDOXIN DOMAIN-CONTAINING PROTEIN 11"/>
    <property type="match status" value="1"/>
</dbReference>
<feature type="compositionally biased region" description="Polar residues" evidence="1">
    <location>
        <begin position="1"/>
        <end position="14"/>
    </location>
</feature>
<dbReference type="InterPro" id="IPR013766">
    <property type="entry name" value="Thioredoxin_domain"/>
</dbReference>
<accession>A0A8K0AF80</accession>
<gene>
    <name evidence="4" type="primary">TXNDC11</name>
    <name evidence="4" type="ORF">BLAG_LOCUS25439</name>
</gene>
<dbReference type="Proteomes" id="UP000838412">
    <property type="component" value="Chromosome 9"/>
</dbReference>
<feature type="compositionally biased region" description="Basic and acidic residues" evidence="1">
    <location>
        <begin position="370"/>
        <end position="394"/>
    </location>
</feature>
<evidence type="ECO:0000256" key="2">
    <source>
        <dbReference type="SAM" id="Phobius"/>
    </source>
</evidence>
<keyword evidence="2" id="KW-1133">Transmembrane helix</keyword>
<organism evidence="4 5">
    <name type="scientific">Branchiostoma lanceolatum</name>
    <name type="common">Common lancelet</name>
    <name type="synonym">Amphioxus lanceolatum</name>
    <dbReference type="NCBI Taxonomy" id="7740"/>
    <lineage>
        <taxon>Eukaryota</taxon>
        <taxon>Metazoa</taxon>
        <taxon>Chordata</taxon>
        <taxon>Cephalochordata</taxon>
        <taxon>Leptocardii</taxon>
        <taxon>Amphioxiformes</taxon>
        <taxon>Branchiostomatidae</taxon>
        <taxon>Branchiostoma</taxon>
    </lineage>
</organism>
<feature type="region of interest" description="Disordered" evidence="1">
    <location>
        <begin position="1"/>
        <end position="27"/>
    </location>
</feature>
<dbReference type="PANTHER" id="PTHR46497">
    <property type="entry name" value="THIOREDOXIN DOMAIN-CONTAINING PROTEIN 11"/>
    <property type="match status" value="1"/>
</dbReference>
<feature type="compositionally biased region" description="Basic and acidic residues" evidence="1">
    <location>
        <begin position="876"/>
        <end position="902"/>
    </location>
</feature>
<feature type="region of interest" description="Disordered" evidence="1">
    <location>
        <begin position="947"/>
        <end position="966"/>
    </location>
</feature>
<dbReference type="OrthoDB" id="1910803at2759"/>
<name>A0A8K0AF80_BRALA</name>
<keyword evidence="2" id="KW-0472">Membrane</keyword>
<evidence type="ECO:0000313" key="4">
    <source>
        <dbReference type="EMBL" id="CAH1274416.1"/>
    </source>
</evidence>
<feature type="region of interest" description="Disordered" evidence="1">
    <location>
        <begin position="853"/>
        <end position="940"/>
    </location>
</feature>
<sequence length="966" mass="109534">MVERQVANQNGDTNNSDEKKRTRLREKRTKKRAMLRLAAIRLVVCLLVGLFFYIVKASRSSHYAVNPSQRLFHPMSPVREFRSGDVQTMKKLIAHSELSMVMFYAPWCAESQLAAQDYGEVGKKLHKEIFFAAINCWEYAGECRKKFAFQKFPKFFVYNSRLEGIEYTGPVTTKHMMKFLQRVASPVTYIRDLEDLVFFSALEDTGVLAYFDFSAWRPTLGYLHYYLAAQNALEKVPFHGVKFGVITSREVAGLIKIKEPRTVVMVRTLNDTLVYPHTRNFSHQDILAWVEENRVQTVQWLPLAGVKSLQLSTELQAGPSLLYFTPDNPDGDSTSVAMFREVAMDYFNCNDTQLVHDFVNISREYRKILRGSDKPTEKHSSSENLKTDKQEIRSSKSAHSLNSVGDYLQTQGKDLDVDNNIDSTKHSEPACKQGLQTQCENTKTYDSVARNIKTSQPECNTVCTDKSCLYSKESNLRHSANGNTVQSASDEAVDIEGKDVNVTGLGCRTNKSLGFYLLDSNSQWSFAENIGVKERNGETESIVIVDVNNEVQFVMDPSLTINETNIAAFIHNFTTSQLSRHLNTAPPPVSVCLPNATQPCVVEVTGETFQDIVLDETKDVLLLYYAPWCGACSALAHIWLLLASYFKRASNLVLARINGDKNDLPWEFTVPAYPTILFFPALRKDMSVKYPDNLPMTLPNLAEFVLAHARRRNRPRSNPTSHKVMTDSQEKTNNLQMQSLERELSSMKEEIETLRTQAQKLQDALRIVKGANVRLNAENSEKDLRIEALMKSEAKLKQALKEKEVRLLQADVFMRALQEGSVKTTSENVLLKMQVSALQQALDSIYNVMEADKKQNPTERKDPRHSVDAPNPANPETREDSPREQTSEQMLRKDPLKDDSQIRKVAQPVREGGRQTHQFQGHVHSTRGQRLEDSDGGKQRVAVVPSAKIQHTQVLHAHENKQEDYT</sequence>
<feature type="domain" description="Thioredoxin" evidence="3">
    <location>
        <begin position="601"/>
        <end position="682"/>
    </location>
</feature>
<dbReference type="InterPro" id="IPR017937">
    <property type="entry name" value="Thioredoxin_CS"/>
</dbReference>
<dbReference type="Pfam" id="PF13848">
    <property type="entry name" value="Thioredoxin_6"/>
    <property type="match status" value="1"/>
</dbReference>
<protein>
    <submittedName>
        <fullName evidence="4">TXNDC11 protein</fullName>
    </submittedName>
</protein>
<evidence type="ECO:0000313" key="5">
    <source>
        <dbReference type="Proteomes" id="UP000838412"/>
    </source>
</evidence>